<dbReference type="Pfam" id="PF21672">
    <property type="entry name" value="COMM_HN"/>
    <property type="match status" value="1"/>
</dbReference>
<evidence type="ECO:0000259" key="1">
    <source>
        <dbReference type="PROSITE" id="PS51269"/>
    </source>
</evidence>
<dbReference type="OrthoDB" id="77522at2759"/>
<proteinExistence type="predicted"/>
<dbReference type="KEGG" id="tca:662429"/>
<sequence>MSLPWITINSRLQGGVSLINSLNRNKFNLLLKHIVQSETDEIFTQAELAKLSESLKLDDANVQLLIQSIAHIFKQASKVILKPTILQDQLVEKLKFESDKAEDFVKLWTQETKRNFDVENSKNLDNISWELNVEAASSFTNKERFVHSRLQMALVSVDGEEKENVVLELDEDELKHLYNTLEKIQNKLDSI</sequence>
<dbReference type="OMA" id="AWKLNVE"/>
<feature type="domain" description="COMM" evidence="1">
    <location>
        <begin position="123"/>
        <end position="191"/>
    </location>
</feature>
<dbReference type="eggNOG" id="ENOG502S8YF">
    <property type="taxonomic scope" value="Eukaryota"/>
</dbReference>
<dbReference type="HOGENOM" id="CLU_1423231_0_0_1"/>
<keyword evidence="3" id="KW-1185">Reference proteome</keyword>
<dbReference type="PANTHER" id="PTHR12333:SF0">
    <property type="entry name" value="COMM DOMAIN-CONTAINING PROTEIN 10"/>
    <property type="match status" value="1"/>
</dbReference>
<dbReference type="STRING" id="7070.D6WCT4"/>
<dbReference type="PhylomeDB" id="D6WCT4"/>
<organism evidence="2 3">
    <name type="scientific">Tribolium castaneum</name>
    <name type="common">Red flour beetle</name>
    <dbReference type="NCBI Taxonomy" id="7070"/>
    <lineage>
        <taxon>Eukaryota</taxon>
        <taxon>Metazoa</taxon>
        <taxon>Ecdysozoa</taxon>
        <taxon>Arthropoda</taxon>
        <taxon>Hexapoda</taxon>
        <taxon>Insecta</taxon>
        <taxon>Pterygota</taxon>
        <taxon>Neoptera</taxon>
        <taxon>Endopterygota</taxon>
        <taxon>Coleoptera</taxon>
        <taxon>Polyphaga</taxon>
        <taxon>Cucujiformia</taxon>
        <taxon>Tenebrionidae</taxon>
        <taxon>Tenebrionidae incertae sedis</taxon>
        <taxon>Tribolium</taxon>
    </lineage>
</organism>
<protein>
    <submittedName>
        <fullName evidence="2">COMM domain-containing protein 10-like Protein</fullName>
    </submittedName>
</protein>
<evidence type="ECO:0000313" key="2">
    <source>
        <dbReference type="EMBL" id="EEZ99059.1"/>
    </source>
</evidence>
<accession>D6WCT4</accession>
<dbReference type="InterPro" id="IPR037361">
    <property type="entry name" value="COMMD10"/>
</dbReference>
<dbReference type="InterPro" id="IPR017920">
    <property type="entry name" value="COMM"/>
</dbReference>
<gene>
    <name evidence="2" type="primary">GLEAN_04934</name>
    <name evidence="2" type="ORF">TcasGA2_TC004934</name>
</gene>
<dbReference type="PROSITE" id="PS51269">
    <property type="entry name" value="COMM"/>
    <property type="match status" value="1"/>
</dbReference>
<dbReference type="AlphaFoldDB" id="D6WCT4"/>
<dbReference type="EMBL" id="KQ971311">
    <property type="protein sequence ID" value="EEZ99059.1"/>
    <property type="molecule type" value="Genomic_DNA"/>
</dbReference>
<reference evidence="2 3" key="2">
    <citation type="journal article" date="2010" name="Nucleic Acids Res.">
        <title>BeetleBase in 2010: revisions to provide comprehensive genomic information for Tribolium castaneum.</title>
        <authorList>
            <person name="Kim H.S."/>
            <person name="Murphy T."/>
            <person name="Xia J."/>
            <person name="Caragea D."/>
            <person name="Park Y."/>
            <person name="Beeman R.W."/>
            <person name="Lorenzen M.D."/>
            <person name="Butcher S."/>
            <person name="Manak J.R."/>
            <person name="Brown S.J."/>
        </authorList>
    </citation>
    <scope>GENOME REANNOTATION</scope>
    <source>
        <strain evidence="2 3">Georgia GA2</strain>
    </source>
</reference>
<name>D6WCT4_TRICA</name>
<dbReference type="PANTHER" id="PTHR12333">
    <property type="entry name" value="COMM DOMAIN CONTAINING PROTEIN 10"/>
    <property type="match status" value="1"/>
</dbReference>
<dbReference type="Proteomes" id="UP000007266">
    <property type="component" value="Linkage group 2"/>
</dbReference>
<evidence type="ECO:0000313" key="3">
    <source>
        <dbReference type="Proteomes" id="UP000007266"/>
    </source>
</evidence>
<dbReference type="Pfam" id="PF07258">
    <property type="entry name" value="COMM_domain"/>
    <property type="match status" value="1"/>
</dbReference>
<reference evidence="2 3" key="1">
    <citation type="journal article" date="2008" name="Nature">
        <title>The genome of the model beetle and pest Tribolium castaneum.</title>
        <authorList>
            <consortium name="Tribolium Genome Sequencing Consortium"/>
            <person name="Richards S."/>
            <person name="Gibbs R.A."/>
            <person name="Weinstock G.M."/>
            <person name="Brown S.J."/>
            <person name="Denell R."/>
            <person name="Beeman R.W."/>
            <person name="Gibbs R."/>
            <person name="Beeman R.W."/>
            <person name="Brown S.J."/>
            <person name="Bucher G."/>
            <person name="Friedrich M."/>
            <person name="Grimmelikhuijzen C.J."/>
            <person name="Klingler M."/>
            <person name="Lorenzen M."/>
            <person name="Richards S."/>
            <person name="Roth S."/>
            <person name="Schroder R."/>
            <person name="Tautz D."/>
            <person name="Zdobnov E.M."/>
            <person name="Muzny D."/>
            <person name="Gibbs R.A."/>
            <person name="Weinstock G.M."/>
            <person name="Attaway T."/>
            <person name="Bell S."/>
            <person name="Buhay C.J."/>
            <person name="Chandrabose M.N."/>
            <person name="Chavez D."/>
            <person name="Clerk-Blankenburg K.P."/>
            <person name="Cree A."/>
            <person name="Dao M."/>
            <person name="Davis C."/>
            <person name="Chacko J."/>
            <person name="Dinh H."/>
            <person name="Dugan-Rocha S."/>
            <person name="Fowler G."/>
            <person name="Garner T.T."/>
            <person name="Garnes J."/>
            <person name="Gnirke A."/>
            <person name="Hawes A."/>
            <person name="Hernandez J."/>
            <person name="Hines S."/>
            <person name="Holder M."/>
            <person name="Hume J."/>
            <person name="Jhangiani S.N."/>
            <person name="Joshi V."/>
            <person name="Khan Z.M."/>
            <person name="Jackson L."/>
            <person name="Kovar C."/>
            <person name="Kowis A."/>
            <person name="Lee S."/>
            <person name="Lewis L.R."/>
            <person name="Margolis J."/>
            <person name="Morgan M."/>
            <person name="Nazareth L.V."/>
            <person name="Nguyen N."/>
            <person name="Okwuonu G."/>
            <person name="Parker D."/>
            <person name="Richards S."/>
            <person name="Ruiz S.J."/>
            <person name="Santibanez J."/>
            <person name="Savard J."/>
            <person name="Scherer S.E."/>
            <person name="Schneider B."/>
            <person name="Sodergren E."/>
            <person name="Tautz D."/>
            <person name="Vattahil S."/>
            <person name="Villasana D."/>
            <person name="White C.S."/>
            <person name="Wright R."/>
            <person name="Park Y."/>
            <person name="Beeman R.W."/>
            <person name="Lord J."/>
            <person name="Oppert B."/>
            <person name="Lorenzen M."/>
            <person name="Brown S."/>
            <person name="Wang L."/>
            <person name="Savard J."/>
            <person name="Tautz D."/>
            <person name="Richards S."/>
            <person name="Weinstock G."/>
            <person name="Gibbs R.A."/>
            <person name="Liu Y."/>
            <person name="Worley K."/>
            <person name="Weinstock G."/>
            <person name="Elsik C.G."/>
            <person name="Reese J.T."/>
            <person name="Elhaik E."/>
            <person name="Landan G."/>
            <person name="Graur D."/>
            <person name="Arensburger P."/>
            <person name="Atkinson P."/>
            <person name="Beeman R.W."/>
            <person name="Beidler J."/>
            <person name="Brown S.J."/>
            <person name="Demuth J.P."/>
            <person name="Drury D.W."/>
            <person name="Du Y.Z."/>
            <person name="Fujiwara H."/>
            <person name="Lorenzen M."/>
            <person name="Maselli V."/>
            <person name="Osanai M."/>
            <person name="Park Y."/>
            <person name="Robertson H.M."/>
            <person name="Tu Z."/>
            <person name="Wang J.J."/>
            <person name="Wang S."/>
            <person name="Richards S."/>
            <person name="Song H."/>
            <person name="Zhang L."/>
            <person name="Sodergren E."/>
            <person name="Werner D."/>
            <person name="Stanke M."/>
            <person name="Morgenstern B."/>
            <person name="Solovyev V."/>
            <person name="Kosarev P."/>
            <person name="Brown G."/>
            <person name="Chen H.C."/>
            <person name="Ermolaeva O."/>
            <person name="Hlavina W."/>
            <person name="Kapustin Y."/>
            <person name="Kiryutin B."/>
            <person name="Kitts P."/>
            <person name="Maglott D."/>
            <person name="Pruitt K."/>
            <person name="Sapojnikov V."/>
            <person name="Souvorov A."/>
            <person name="Mackey A.J."/>
            <person name="Waterhouse R.M."/>
            <person name="Wyder S."/>
            <person name="Zdobnov E.M."/>
            <person name="Zdobnov E.M."/>
            <person name="Wyder S."/>
            <person name="Kriventseva E.V."/>
            <person name="Kadowaki T."/>
            <person name="Bork P."/>
            <person name="Aranda M."/>
            <person name="Bao R."/>
            <person name="Beermann A."/>
            <person name="Berns N."/>
            <person name="Bolognesi R."/>
            <person name="Bonneton F."/>
            <person name="Bopp D."/>
            <person name="Brown S.J."/>
            <person name="Bucher G."/>
            <person name="Butts T."/>
            <person name="Chaumot A."/>
            <person name="Denell R.E."/>
            <person name="Ferrier D.E."/>
            <person name="Friedrich M."/>
            <person name="Gordon C.M."/>
            <person name="Jindra M."/>
            <person name="Klingler M."/>
            <person name="Lan Q."/>
            <person name="Lattorff H.M."/>
            <person name="Laudet V."/>
            <person name="von Levetsow C."/>
            <person name="Liu Z."/>
            <person name="Lutz R."/>
            <person name="Lynch J.A."/>
            <person name="da Fonseca R.N."/>
            <person name="Posnien N."/>
            <person name="Reuter R."/>
            <person name="Roth S."/>
            <person name="Savard J."/>
            <person name="Schinko J.B."/>
            <person name="Schmitt C."/>
            <person name="Schoppmeier M."/>
            <person name="Schroder R."/>
            <person name="Shippy T.D."/>
            <person name="Simonnet F."/>
            <person name="Marques-Souza H."/>
            <person name="Tautz D."/>
            <person name="Tomoyasu Y."/>
            <person name="Trauner J."/>
            <person name="Van der Zee M."/>
            <person name="Vervoort M."/>
            <person name="Wittkopp N."/>
            <person name="Wimmer E.A."/>
            <person name="Yang X."/>
            <person name="Jones A.K."/>
            <person name="Sattelle D.B."/>
            <person name="Ebert P.R."/>
            <person name="Nelson D."/>
            <person name="Scott J.G."/>
            <person name="Beeman R.W."/>
            <person name="Muthukrishnan S."/>
            <person name="Kramer K.J."/>
            <person name="Arakane Y."/>
            <person name="Beeman R.W."/>
            <person name="Zhu Q."/>
            <person name="Hogenkamp D."/>
            <person name="Dixit R."/>
            <person name="Oppert B."/>
            <person name="Jiang H."/>
            <person name="Zou Z."/>
            <person name="Marshall J."/>
            <person name="Elpidina E."/>
            <person name="Vinokurov K."/>
            <person name="Oppert C."/>
            <person name="Zou Z."/>
            <person name="Evans J."/>
            <person name="Lu Z."/>
            <person name="Zhao P."/>
            <person name="Sumathipala N."/>
            <person name="Altincicek B."/>
            <person name="Vilcinskas A."/>
            <person name="Williams M."/>
            <person name="Hultmark D."/>
            <person name="Hetru C."/>
            <person name="Jiang H."/>
            <person name="Grimmelikhuijzen C.J."/>
            <person name="Hauser F."/>
            <person name="Cazzamali G."/>
            <person name="Williamson M."/>
            <person name="Park Y."/>
            <person name="Li B."/>
            <person name="Tanaka Y."/>
            <person name="Predel R."/>
            <person name="Neupert S."/>
            <person name="Schachtner J."/>
            <person name="Verleyen P."/>
            <person name="Raible F."/>
            <person name="Bork P."/>
            <person name="Friedrich M."/>
            <person name="Walden K.K."/>
            <person name="Robertson H.M."/>
            <person name="Angeli S."/>
            <person name="Foret S."/>
            <person name="Bucher G."/>
            <person name="Schuetz S."/>
            <person name="Maleszka R."/>
            <person name="Wimmer E.A."/>
            <person name="Beeman R.W."/>
            <person name="Lorenzen M."/>
            <person name="Tomoyasu Y."/>
            <person name="Miller S.C."/>
            <person name="Grossmann D."/>
            <person name="Bucher G."/>
        </authorList>
    </citation>
    <scope>NUCLEOTIDE SEQUENCE [LARGE SCALE GENOMIC DNA]</scope>
    <source>
        <strain evidence="2 3">Georgia GA2</strain>
    </source>
</reference>